<dbReference type="Proteomes" id="UP000611723">
    <property type="component" value="Unassembled WGS sequence"/>
</dbReference>
<organism evidence="2 3">
    <name type="scientific">Marivirga aurantiaca</name>
    <dbReference type="NCBI Taxonomy" id="2802615"/>
    <lineage>
        <taxon>Bacteria</taxon>
        <taxon>Pseudomonadati</taxon>
        <taxon>Bacteroidota</taxon>
        <taxon>Cytophagia</taxon>
        <taxon>Cytophagales</taxon>
        <taxon>Marivirgaceae</taxon>
        <taxon>Marivirga</taxon>
    </lineage>
</organism>
<accession>A0A935C7C3</accession>
<dbReference type="AlphaFoldDB" id="A0A935C7C3"/>
<evidence type="ECO:0000256" key="1">
    <source>
        <dbReference type="SAM" id="MobiDB-lite"/>
    </source>
</evidence>
<feature type="compositionally biased region" description="Basic residues" evidence="1">
    <location>
        <begin position="34"/>
        <end position="45"/>
    </location>
</feature>
<evidence type="ECO:0000313" key="2">
    <source>
        <dbReference type="EMBL" id="MBK6264282.1"/>
    </source>
</evidence>
<keyword evidence="3" id="KW-1185">Reference proteome</keyword>
<name>A0A935C7C3_9BACT</name>
<dbReference type="EMBL" id="JAEQBW010000001">
    <property type="protein sequence ID" value="MBK6264282.1"/>
    <property type="molecule type" value="Genomic_DNA"/>
</dbReference>
<comment type="caution">
    <text evidence="2">The sequence shown here is derived from an EMBL/GenBank/DDBJ whole genome shotgun (WGS) entry which is preliminary data.</text>
</comment>
<gene>
    <name evidence="2" type="ORF">JKA74_04475</name>
</gene>
<proteinExistence type="predicted"/>
<protein>
    <submittedName>
        <fullName evidence="2">Uncharacterized protein</fullName>
    </submittedName>
</protein>
<sequence>MKNNLPYGEEHTDFGGNWNVPAASQKDNGIKSNKNSKNRSRKKRN</sequence>
<reference evidence="2" key="1">
    <citation type="submission" date="2021-01" db="EMBL/GenBank/DDBJ databases">
        <title>Marivirga aurantiaca sp. nov., isolated from intertidal surface sediments.</title>
        <authorList>
            <person name="Zhang M."/>
        </authorList>
    </citation>
    <scope>NUCLEOTIDE SEQUENCE</scope>
    <source>
        <strain evidence="2">S37H4</strain>
    </source>
</reference>
<dbReference type="RefSeq" id="WP_201429949.1">
    <property type="nucleotide sequence ID" value="NZ_JAEQBW010000001.1"/>
</dbReference>
<feature type="region of interest" description="Disordered" evidence="1">
    <location>
        <begin position="1"/>
        <end position="45"/>
    </location>
</feature>
<evidence type="ECO:0000313" key="3">
    <source>
        <dbReference type="Proteomes" id="UP000611723"/>
    </source>
</evidence>